<protein>
    <submittedName>
        <fullName evidence="1">Uncharacterized protein</fullName>
    </submittedName>
</protein>
<sequence>MLTYKHSEKGANFDHSWRENLGTLVDQTSLSLPASSSTLIHDKPLDHEKLVYGFIPSLSPFVQNQPPDASPVLVGSAYSTRIFVPNHEIPDLPIRNSWRPHIPHIIDLIVSTVPRDETNPNCIIILRRFKAVMEGITSPNCPSGGGVGLPAYAPHRIATENMVLARLDGETGTCLTLTGNSIAGYKLHYLAVAICYIRSRRIPPVLERLGTWRS</sequence>
<proteinExistence type="predicted"/>
<comment type="caution">
    <text evidence="1">The sequence shown here is derived from an EMBL/GenBank/DDBJ whole genome shotgun (WGS) entry which is preliminary data.</text>
</comment>
<dbReference type="EMBL" id="MU129164">
    <property type="protein sequence ID" value="KAF9505256.1"/>
    <property type="molecule type" value="Genomic_DNA"/>
</dbReference>
<keyword evidence="2" id="KW-1185">Reference proteome</keyword>
<evidence type="ECO:0000313" key="1">
    <source>
        <dbReference type="EMBL" id="KAF9505256.1"/>
    </source>
</evidence>
<organism evidence="1 2">
    <name type="scientific">Hydnum rufescens UP504</name>
    <dbReference type="NCBI Taxonomy" id="1448309"/>
    <lineage>
        <taxon>Eukaryota</taxon>
        <taxon>Fungi</taxon>
        <taxon>Dikarya</taxon>
        <taxon>Basidiomycota</taxon>
        <taxon>Agaricomycotina</taxon>
        <taxon>Agaricomycetes</taxon>
        <taxon>Cantharellales</taxon>
        <taxon>Hydnaceae</taxon>
        <taxon>Hydnum</taxon>
    </lineage>
</organism>
<accession>A0A9P6AGF0</accession>
<dbReference type="AlphaFoldDB" id="A0A9P6AGF0"/>
<dbReference type="OrthoDB" id="1737613at2759"/>
<name>A0A9P6AGF0_9AGAM</name>
<gene>
    <name evidence="1" type="ORF">BS47DRAFT_1400569</name>
</gene>
<evidence type="ECO:0000313" key="2">
    <source>
        <dbReference type="Proteomes" id="UP000886523"/>
    </source>
</evidence>
<dbReference type="Proteomes" id="UP000886523">
    <property type="component" value="Unassembled WGS sequence"/>
</dbReference>
<reference evidence="1" key="1">
    <citation type="journal article" date="2020" name="Nat. Commun.">
        <title>Large-scale genome sequencing of mycorrhizal fungi provides insights into the early evolution of symbiotic traits.</title>
        <authorList>
            <person name="Miyauchi S."/>
            <person name="Kiss E."/>
            <person name="Kuo A."/>
            <person name="Drula E."/>
            <person name="Kohler A."/>
            <person name="Sanchez-Garcia M."/>
            <person name="Morin E."/>
            <person name="Andreopoulos B."/>
            <person name="Barry K.W."/>
            <person name="Bonito G."/>
            <person name="Buee M."/>
            <person name="Carver A."/>
            <person name="Chen C."/>
            <person name="Cichocki N."/>
            <person name="Clum A."/>
            <person name="Culley D."/>
            <person name="Crous P.W."/>
            <person name="Fauchery L."/>
            <person name="Girlanda M."/>
            <person name="Hayes R.D."/>
            <person name="Keri Z."/>
            <person name="LaButti K."/>
            <person name="Lipzen A."/>
            <person name="Lombard V."/>
            <person name="Magnuson J."/>
            <person name="Maillard F."/>
            <person name="Murat C."/>
            <person name="Nolan M."/>
            <person name="Ohm R.A."/>
            <person name="Pangilinan J."/>
            <person name="Pereira M.F."/>
            <person name="Perotto S."/>
            <person name="Peter M."/>
            <person name="Pfister S."/>
            <person name="Riley R."/>
            <person name="Sitrit Y."/>
            <person name="Stielow J.B."/>
            <person name="Szollosi G."/>
            <person name="Zifcakova L."/>
            <person name="Stursova M."/>
            <person name="Spatafora J.W."/>
            <person name="Tedersoo L."/>
            <person name="Vaario L.M."/>
            <person name="Yamada A."/>
            <person name="Yan M."/>
            <person name="Wang P."/>
            <person name="Xu J."/>
            <person name="Bruns T."/>
            <person name="Baldrian P."/>
            <person name="Vilgalys R."/>
            <person name="Dunand C."/>
            <person name="Henrissat B."/>
            <person name="Grigoriev I.V."/>
            <person name="Hibbett D."/>
            <person name="Nagy L.G."/>
            <person name="Martin F.M."/>
        </authorList>
    </citation>
    <scope>NUCLEOTIDE SEQUENCE</scope>
    <source>
        <strain evidence="1">UP504</strain>
    </source>
</reference>